<dbReference type="RefSeq" id="WP_123212035.1">
    <property type="nucleotide sequence ID" value="NZ_RJVO01000005.1"/>
</dbReference>
<dbReference type="InterPro" id="IPR029058">
    <property type="entry name" value="AB_hydrolase_fold"/>
</dbReference>
<dbReference type="InterPro" id="IPR000073">
    <property type="entry name" value="AB_hydrolase_1"/>
</dbReference>
<comment type="caution">
    <text evidence="2">The sequence shown here is derived from an EMBL/GenBank/DDBJ whole genome shotgun (WGS) entry which is preliminary data.</text>
</comment>
<dbReference type="Pfam" id="PF00561">
    <property type="entry name" value="Abhydrolase_1"/>
    <property type="match status" value="1"/>
</dbReference>
<evidence type="ECO:0000313" key="2">
    <source>
        <dbReference type="EMBL" id="ROH89013.1"/>
    </source>
</evidence>
<evidence type="ECO:0000259" key="1">
    <source>
        <dbReference type="Pfam" id="PF00561"/>
    </source>
</evidence>
<dbReference type="PANTHER" id="PTHR43433:SF5">
    <property type="entry name" value="AB HYDROLASE-1 DOMAIN-CONTAINING PROTEIN"/>
    <property type="match status" value="1"/>
</dbReference>
<protein>
    <submittedName>
        <fullName evidence="2">Alpha/beta fold hydrolase</fullName>
    </submittedName>
</protein>
<accession>A0A3N0V8D4</accession>
<keyword evidence="3" id="KW-1185">Reference proteome</keyword>
<feature type="domain" description="AB hydrolase-1" evidence="1">
    <location>
        <begin position="29"/>
        <end position="281"/>
    </location>
</feature>
<proteinExistence type="predicted"/>
<dbReference type="InParanoid" id="A0A3N0V8D4"/>
<gene>
    <name evidence="2" type="ORF">ED208_11395</name>
</gene>
<dbReference type="AlphaFoldDB" id="A0A3N0V8D4"/>
<name>A0A3N0V8D4_9GAMM</name>
<dbReference type="GO" id="GO:0046503">
    <property type="term" value="P:glycerolipid catabolic process"/>
    <property type="evidence" value="ECO:0007669"/>
    <property type="project" value="TreeGrafter"/>
</dbReference>
<dbReference type="GO" id="GO:0004806">
    <property type="term" value="F:triacylglycerol lipase activity"/>
    <property type="evidence" value="ECO:0007669"/>
    <property type="project" value="TreeGrafter"/>
</dbReference>
<keyword evidence="2" id="KW-0378">Hydrolase</keyword>
<organism evidence="2 3">
    <name type="scientific">Stagnimonas aquatica</name>
    <dbReference type="NCBI Taxonomy" id="2689987"/>
    <lineage>
        <taxon>Bacteria</taxon>
        <taxon>Pseudomonadati</taxon>
        <taxon>Pseudomonadota</taxon>
        <taxon>Gammaproteobacteria</taxon>
        <taxon>Nevskiales</taxon>
        <taxon>Nevskiaceae</taxon>
        <taxon>Stagnimonas</taxon>
    </lineage>
</organism>
<evidence type="ECO:0000313" key="3">
    <source>
        <dbReference type="Proteomes" id="UP000282106"/>
    </source>
</evidence>
<dbReference type="EMBL" id="RJVO01000005">
    <property type="protein sequence ID" value="ROH89013.1"/>
    <property type="molecule type" value="Genomic_DNA"/>
</dbReference>
<dbReference type="Gene3D" id="3.40.50.1820">
    <property type="entry name" value="alpha/beta hydrolase"/>
    <property type="match status" value="1"/>
</dbReference>
<reference evidence="2 3" key="1">
    <citation type="submission" date="2018-10" db="EMBL/GenBank/DDBJ databases">
        <authorList>
            <person name="Chen W.-M."/>
        </authorList>
    </citation>
    <scope>NUCLEOTIDE SEQUENCE [LARGE SCALE GENOMIC DNA]</scope>
    <source>
        <strain evidence="2 3">THS-13</strain>
    </source>
</reference>
<dbReference type="InterPro" id="IPR050471">
    <property type="entry name" value="AB_hydrolase"/>
</dbReference>
<dbReference type="Proteomes" id="UP000282106">
    <property type="component" value="Unassembled WGS sequence"/>
</dbReference>
<dbReference type="PANTHER" id="PTHR43433">
    <property type="entry name" value="HYDROLASE, ALPHA/BETA FOLD FAMILY PROTEIN"/>
    <property type="match status" value="1"/>
</dbReference>
<sequence length="301" mass="32675">MKLCWSAGSVGVNGLQIAWEQAGPDHGEPLLLVMGLGGQLIHWPEAFCERLVEQGFRVIRYDNRDAGLSSDADRGLPTRIPQDWLRSRFGLPAQSNYDLHDLADDALGLLDALGIARAHLVGASMGGMVCQILAARQPQRVLSLSSIMSSTNHPRLPAARLDVLWRMAGLGPKPRTREQVIRRATAMLRRVGSPGFPTPYEYRARLAGQAYDRAFRPAGVARQAQAVLATGSFEPLLAQVRAPTQVIHGLADPLLRPACGQRSAQLIRGARLELIEGMGHDLAPSLMPRWAELIAGNAARA</sequence>
<dbReference type="SUPFAM" id="SSF53474">
    <property type="entry name" value="alpha/beta-Hydrolases"/>
    <property type="match status" value="1"/>
</dbReference>